<feature type="domain" description="HTH araC/xylS-type" evidence="5">
    <location>
        <begin position="211"/>
        <end position="293"/>
    </location>
</feature>
<evidence type="ECO:0000259" key="5">
    <source>
        <dbReference type="PROSITE" id="PS01124"/>
    </source>
</evidence>
<evidence type="ECO:0000256" key="2">
    <source>
        <dbReference type="ARBA" id="ARBA00023125"/>
    </source>
</evidence>
<sequence>MNAYGHHGTAPADPVPLHRLGVPPAENPPFAMGTFETFGPDSRAGYPHRHTFYEIVHVTAGTGAHVIDLVRRPLSPPHLCFLLPGQVHHWEGVTGLRGVVMLFTDDFLLARPGDRQLLRALGERSWLHLPPGPSGDDTAGLGELVRAMGREFTAKADGYASVLEAYLHILLVRALRLPGARRPGAATGRAAEVSREFGLLLTETGGAEGAVGAYAARLGISVGYLNEVVKQTTGRTPGELVRAARTLEAKRLLAGSGLGVGQVARRVGFTDPAYFCRFFRRETGISPGDFRRTAGGNHHVPRTESIDPHEGRP</sequence>
<dbReference type="Pfam" id="PF02311">
    <property type="entry name" value="AraC_binding"/>
    <property type="match status" value="1"/>
</dbReference>
<organism evidence="6 7">
    <name type="scientific">Streptomyces stramineus</name>
    <dbReference type="NCBI Taxonomy" id="173861"/>
    <lineage>
        <taxon>Bacteria</taxon>
        <taxon>Bacillati</taxon>
        <taxon>Actinomycetota</taxon>
        <taxon>Actinomycetes</taxon>
        <taxon>Kitasatosporales</taxon>
        <taxon>Streptomycetaceae</taxon>
        <taxon>Streptomyces</taxon>
    </lineage>
</organism>
<dbReference type="PANTHER" id="PTHR43280:SF32">
    <property type="entry name" value="TRANSCRIPTIONAL REGULATORY PROTEIN"/>
    <property type="match status" value="1"/>
</dbReference>
<dbReference type="InterPro" id="IPR011051">
    <property type="entry name" value="RmlC_Cupin_sf"/>
</dbReference>
<keyword evidence="2" id="KW-0238">DNA-binding</keyword>
<name>A0ABN0ZMB1_9ACTN</name>
<dbReference type="EMBL" id="BAAAHB010000010">
    <property type="protein sequence ID" value="GAA0452724.1"/>
    <property type="molecule type" value="Genomic_DNA"/>
</dbReference>
<evidence type="ECO:0000256" key="3">
    <source>
        <dbReference type="ARBA" id="ARBA00023163"/>
    </source>
</evidence>
<dbReference type="InterPro" id="IPR020449">
    <property type="entry name" value="Tscrpt_reg_AraC-type_HTH"/>
</dbReference>
<dbReference type="Gene3D" id="1.10.10.60">
    <property type="entry name" value="Homeodomain-like"/>
    <property type="match status" value="1"/>
</dbReference>
<gene>
    <name evidence="6" type="ORF">GCM10009544_14400</name>
</gene>
<keyword evidence="7" id="KW-1185">Reference proteome</keyword>
<dbReference type="InterPro" id="IPR014710">
    <property type="entry name" value="RmlC-like_jellyroll"/>
</dbReference>
<comment type="caution">
    <text evidence="6">The sequence shown here is derived from an EMBL/GenBank/DDBJ whole genome shotgun (WGS) entry which is preliminary data.</text>
</comment>
<dbReference type="SUPFAM" id="SSF46689">
    <property type="entry name" value="Homeodomain-like"/>
    <property type="match status" value="1"/>
</dbReference>
<protein>
    <submittedName>
        <fullName evidence="6">AraC family transcriptional regulator</fullName>
    </submittedName>
</protein>
<feature type="region of interest" description="Disordered" evidence="4">
    <location>
        <begin position="287"/>
        <end position="313"/>
    </location>
</feature>
<dbReference type="PROSITE" id="PS01124">
    <property type="entry name" value="HTH_ARAC_FAMILY_2"/>
    <property type="match status" value="1"/>
</dbReference>
<evidence type="ECO:0000313" key="7">
    <source>
        <dbReference type="Proteomes" id="UP001499895"/>
    </source>
</evidence>
<evidence type="ECO:0000313" key="6">
    <source>
        <dbReference type="EMBL" id="GAA0452724.1"/>
    </source>
</evidence>
<dbReference type="Pfam" id="PF12833">
    <property type="entry name" value="HTH_18"/>
    <property type="match status" value="1"/>
</dbReference>
<keyword evidence="1" id="KW-0805">Transcription regulation</keyword>
<evidence type="ECO:0000256" key="4">
    <source>
        <dbReference type="SAM" id="MobiDB-lite"/>
    </source>
</evidence>
<feature type="compositionally biased region" description="Basic and acidic residues" evidence="4">
    <location>
        <begin position="301"/>
        <end position="313"/>
    </location>
</feature>
<dbReference type="SUPFAM" id="SSF51182">
    <property type="entry name" value="RmlC-like cupins"/>
    <property type="match status" value="1"/>
</dbReference>
<reference evidence="6 7" key="1">
    <citation type="journal article" date="2019" name="Int. J. Syst. Evol. Microbiol.">
        <title>The Global Catalogue of Microorganisms (GCM) 10K type strain sequencing project: providing services to taxonomists for standard genome sequencing and annotation.</title>
        <authorList>
            <consortium name="The Broad Institute Genomics Platform"/>
            <consortium name="The Broad Institute Genome Sequencing Center for Infectious Disease"/>
            <person name="Wu L."/>
            <person name="Ma J."/>
        </authorList>
    </citation>
    <scope>NUCLEOTIDE SEQUENCE [LARGE SCALE GENOMIC DNA]</scope>
    <source>
        <strain evidence="6 7">JCM 10649</strain>
    </source>
</reference>
<dbReference type="Gene3D" id="2.60.120.10">
    <property type="entry name" value="Jelly Rolls"/>
    <property type="match status" value="1"/>
</dbReference>
<dbReference type="PANTHER" id="PTHR43280">
    <property type="entry name" value="ARAC-FAMILY TRANSCRIPTIONAL REGULATOR"/>
    <property type="match status" value="1"/>
</dbReference>
<evidence type="ECO:0000256" key="1">
    <source>
        <dbReference type="ARBA" id="ARBA00023015"/>
    </source>
</evidence>
<accession>A0ABN0ZMB1</accession>
<proteinExistence type="predicted"/>
<dbReference type="RefSeq" id="WP_344087436.1">
    <property type="nucleotide sequence ID" value="NZ_BAAAHB010000010.1"/>
</dbReference>
<dbReference type="PRINTS" id="PR00032">
    <property type="entry name" value="HTHARAC"/>
</dbReference>
<dbReference type="SMART" id="SM00342">
    <property type="entry name" value="HTH_ARAC"/>
    <property type="match status" value="1"/>
</dbReference>
<keyword evidence="3" id="KW-0804">Transcription</keyword>
<dbReference type="InterPro" id="IPR009057">
    <property type="entry name" value="Homeodomain-like_sf"/>
</dbReference>
<dbReference type="InterPro" id="IPR018060">
    <property type="entry name" value="HTH_AraC"/>
</dbReference>
<dbReference type="InterPro" id="IPR003313">
    <property type="entry name" value="AraC-bd"/>
</dbReference>
<dbReference type="Proteomes" id="UP001499895">
    <property type="component" value="Unassembled WGS sequence"/>
</dbReference>